<sequence length="44" mass="4768">MSGSVTGVRQLIPEFIAPDLTAIASALDSVQWQLAAWDGARRRL</sequence>
<evidence type="ECO:0000313" key="2">
    <source>
        <dbReference type="Proteomes" id="UP000253606"/>
    </source>
</evidence>
<proteinExistence type="predicted"/>
<reference evidence="1 2" key="1">
    <citation type="journal article" date="2018" name="Front. Microbiol.">
        <title>Hydrolytic Capabilities as a Key to Environmental Success: Chitinolytic and Cellulolytic Acidobacteria From Acidic Sub-arctic Soils and Boreal Peatlands.</title>
        <authorList>
            <person name="Belova S.E."/>
            <person name="Ravin N.V."/>
            <person name="Pankratov T.A."/>
            <person name="Rakitin A.L."/>
            <person name="Ivanova A.A."/>
            <person name="Beletsky A.V."/>
            <person name="Mardanov A.V."/>
            <person name="Sinninghe Damste J.S."/>
            <person name="Dedysh S.N."/>
        </authorList>
    </citation>
    <scope>NUCLEOTIDE SEQUENCE [LARGE SCALE GENOMIC DNA]</scope>
    <source>
        <strain evidence="1 2">SBC82</strain>
    </source>
</reference>
<protein>
    <submittedName>
        <fullName evidence="1">Uncharacterized protein</fullName>
    </submittedName>
</protein>
<dbReference type="EMBL" id="CP030840">
    <property type="protein sequence ID" value="AXC11584.1"/>
    <property type="molecule type" value="Genomic_DNA"/>
</dbReference>
<dbReference type="Proteomes" id="UP000253606">
    <property type="component" value="Chromosome"/>
</dbReference>
<dbReference type="AlphaFoldDB" id="A0A2Z5FYI6"/>
<accession>A0A2Z5FYI6</accession>
<keyword evidence="2" id="KW-1185">Reference proteome</keyword>
<dbReference type="KEGG" id="abas:ACPOL_2260"/>
<organism evidence="1 2">
    <name type="scientific">Acidisarcina polymorpha</name>
    <dbReference type="NCBI Taxonomy" id="2211140"/>
    <lineage>
        <taxon>Bacteria</taxon>
        <taxon>Pseudomonadati</taxon>
        <taxon>Acidobacteriota</taxon>
        <taxon>Terriglobia</taxon>
        <taxon>Terriglobales</taxon>
        <taxon>Acidobacteriaceae</taxon>
        <taxon>Acidisarcina</taxon>
    </lineage>
</organism>
<gene>
    <name evidence="1" type="ORF">ACPOL_2260</name>
</gene>
<evidence type="ECO:0000313" key="1">
    <source>
        <dbReference type="EMBL" id="AXC11584.1"/>
    </source>
</evidence>
<dbReference type="RefSeq" id="WP_275066511.1">
    <property type="nucleotide sequence ID" value="NZ_CP030840.1"/>
</dbReference>
<name>A0A2Z5FYI6_9BACT</name>